<name>A0A179EPJ2_ENTTH</name>
<dbReference type="EMBL" id="LWMN01000016">
    <property type="protein sequence ID" value="OAQ54972.1"/>
    <property type="molecule type" value="Genomic_DNA"/>
</dbReference>
<proteinExistence type="predicted"/>
<dbReference type="RefSeq" id="WP_067484818.1">
    <property type="nucleotide sequence ID" value="NZ_BSWU01000010.1"/>
</dbReference>
<sequence length="117" mass="13518">MKKLIGLIALLAVFLGGSLFAYDYFYGGETYYTEITTNGEKHTELSDNGESYTAYTYKQNAYNKNGEKKRVTLNEMRERPLKLNAYLKLKVNPRKGVMSWEEVKETDVPKEALEKME</sequence>
<dbReference type="AlphaFoldDB" id="A0A179EPJ2"/>
<gene>
    <name evidence="1" type="ORF">A6E74_10235</name>
</gene>
<dbReference type="InterPro" id="IPR036166">
    <property type="entry name" value="YxeA-like_sf"/>
</dbReference>
<dbReference type="InterPro" id="IPR006542">
    <property type="entry name" value="DUF1093"/>
</dbReference>
<organism evidence="1 2">
    <name type="scientific">Enterococcus thailandicus</name>
    <dbReference type="NCBI Taxonomy" id="417368"/>
    <lineage>
        <taxon>Bacteria</taxon>
        <taxon>Bacillati</taxon>
        <taxon>Bacillota</taxon>
        <taxon>Bacilli</taxon>
        <taxon>Lactobacillales</taxon>
        <taxon>Enterococcaceae</taxon>
        <taxon>Enterococcus</taxon>
    </lineage>
</organism>
<dbReference type="PANTHER" id="PTHR36433">
    <property type="entry name" value="HYPOTHETICAL CYTOSOLIC PROTEIN"/>
    <property type="match status" value="1"/>
</dbReference>
<dbReference type="Gene3D" id="2.40.50.480">
    <property type="match status" value="1"/>
</dbReference>
<dbReference type="Pfam" id="PF06486">
    <property type="entry name" value="DUF1093"/>
    <property type="match status" value="1"/>
</dbReference>
<dbReference type="GeneID" id="77486834"/>
<evidence type="ECO:0000313" key="1">
    <source>
        <dbReference type="EMBL" id="OAQ54972.1"/>
    </source>
</evidence>
<comment type="caution">
    <text evidence="1">The sequence shown here is derived from an EMBL/GenBank/DDBJ whole genome shotgun (WGS) entry which is preliminary data.</text>
</comment>
<reference evidence="1 2" key="1">
    <citation type="submission" date="2016-04" db="EMBL/GenBank/DDBJ databases">
        <title>Draft genome of an Enterococcus thailandicus strain isolated from bovine feces.</title>
        <authorList>
            <person name="Beukers A.G."/>
            <person name="Zaheer R."/>
            <person name="Goji N."/>
            <person name="Cook S.R."/>
            <person name="Amoako K."/>
            <person name="Chaves A.V."/>
            <person name="Ward M.P."/>
            <person name="Mcallister T.A."/>
        </authorList>
    </citation>
    <scope>NUCLEOTIDE SEQUENCE [LARGE SCALE GENOMIC DNA]</scope>
    <source>
        <strain evidence="1 2">F0711D 46</strain>
    </source>
</reference>
<keyword evidence="2" id="KW-1185">Reference proteome</keyword>
<dbReference type="KEGG" id="eth:CK496_04205"/>
<accession>A0A179EPJ2</accession>
<dbReference type="SUPFAM" id="SSF159121">
    <property type="entry name" value="BC4932-like"/>
    <property type="match status" value="1"/>
</dbReference>
<protein>
    <submittedName>
        <fullName evidence="1">Uncharacterized protein</fullName>
    </submittedName>
</protein>
<dbReference type="Proteomes" id="UP000078516">
    <property type="component" value="Unassembled WGS sequence"/>
</dbReference>
<dbReference type="NCBIfam" id="TIGR01655">
    <property type="entry name" value="yxeA_fam"/>
    <property type="match status" value="1"/>
</dbReference>
<evidence type="ECO:0000313" key="2">
    <source>
        <dbReference type="Proteomes" id="UP000078516"/>
    </source>
</evidence>
<dbReference type="PANTHER" id="PTHR36433:SF2">
    <property type="entry name" value="YXEA FAMILY PROTEIN"/>
    <property type="match status" value="1"/>
</dbReference>